<dbReference type="EMBL" id="CAFBNC010000006">
    <property type="protein sequence ID" value="CAB4923712.1"/>
    <property type="molecule type" value="Genomic_DNA"/>
</dbReference>
<organism evidence="1">
    <name type="scientific">freshwater metagenome</name>
    <dbReference type="NCBI Taxonomy" id="449393"/>
    <lineage>
        <taxon>unclassified sequences</taxon>
        <taxon>metagenomes</taxon>
        <taxon>ecological metagenomes</taxon>
    </lineage>
</organism>
<sequence length="226" mass="22199">MRISEGPRSSRFFSLLAFVVLVTSSLVTLAASSADATGVQRAFAISGSMEVGGPPALTLPGASTFTATIDPVTGAFTDGQLVVPTFDRGPVSGPQANITLTQVGAATGVLDPGTGISSMTVTLEASIEVPLLSATCTLGPITSTSSSGNPGGAPLSGTPLQGTVTASGYTVPAAVGVVGSPTCDPTQASAINETLGLPTSATSLSFTVVETTSPPVPEPVVPSYTG</sequence>
<proteinExistence type="predicted"/>
<dbReference type="AlphaFoldDB" id="A0A6J7HZ20"/>
<protein>
    <submittedName>
        <fullName evidence="1">Unannotated protein</fullName>
    </submittedName>
</protein>
<evidence type="ECO:0000313" key="1">
    <source>
        <dbReference type="EMBL" id="CAB4923712.1"/>
    </source>
</evidence>
<name>A0A6J7HZ20_9ZZZZ</name>
<accession>A0A6J7HZ20</accession>
<reference evidence="1" key="1">
    <citation type="submission" date="2020-05" db="EMBL/GenBank/DDBJ databases">
        <authorList>
            <person name="Chiriac C."/>
            <person name="Salcher M."/>
            <person name="Ghai R."/>
            <person name="Kavagutti S V."/>
        </authorList>
    </citation>
    <scope>NUCLEOTIDE SEQUENCE</scope>
</reference>
<gene>
    <name evidence="1" type="ORF">UFOPK3733_00232</name>
</gene>